<reference evidence="9" key="2">
    <citation type="journal article" date="2018" name="Nat. Commun.">
        <title>Extreme sensitivity to ultraviolet light in the fungal pathogen causing white-nose syndrome of bats.</title>
        <authorList>
            <person name="Palmer J.M."/>
            <person name="Drees K.P."/>
            <person name="Foster J.T."/>
            <person name="Lindner D.L."/>
        </authorList>
    </citation>
    <scope>NUCLEOTIDE SEQUENCE [LARGE SCALE GENOMIC DNA]</scope>
    <source>
        <strain evidence="9">UAMH 10579</strain>
    </source>
</reference>
<keyword evidence="4 6" id="KW-0472">Membrane</keyword>
<keyword evidence="2 6" id="KW-0812">Transmembrane</keyword>
<reference evidence="8 9" key="1">
    <citation type="submission" date="2016-03" db="EMBL/GenBank/DDBJ databases">
        <title>Comparative genomics of Pseudogymnoascus destructans, the fungus causing white-nose syndrome of bats.</title>
        <authorList>
            <person name="Palmer J.M."/>
            <person name="Drees K.P."/>
            <person name="Foster J.T."/>
            <person name="Lindner D.L."/>
        </authorList>
    </citation>
    <scope>NUCLEOTIDE SEQUENCE [LARGE SCALE GENOMIC DNA]</scope>
    <source>
        <strain evidence="8 9">UAMH 10579</strain>
    </source>
</reference>
<dbReference type="Proteomes" id="UP000091956">
    <property type="component" value="Unassembled WGS sequence"/>
</dbReference>
<evidence type="ECO:0000256" key="3">
    <source>
        <dbReference type="ARBA" id="ARBA00022989"/>
    </source>
</evidence>
<gene>
    <name evidence="8" type="ORF">VE01_04447</name>
</gene>
<evidence type="ECO:0000256" key="5">
    <source>
        <dbReference type="ARBA" id="ARBA00038359"/>
    </source>
</evidence>
<feature type="domain" description="Rhodopsin" evidence="7">
    <location>
        <begin position="2"/>
        <end position="65"/>
    </location>
</feature>
<evidence type="ECO:0000313" key="8">
    <source>
        <dbReference type="EMBL" id="OBT97577.1"/>
    </source>
</evidence>
<evidence type="ECO:0000256" key="4">
    <source>
        <dbReference type="ARBA" id="ARBA00023136"/>
    </source>
</evidence>
<evidence type="ECO:0000313" key="9">
    <source>
        <dbReference type="Proteomes" id="UP000091956"/>
    </source>
</evidence>
<name>A0A1B8GP17_9PEZI</name>
<keyword evidence="9" id="KW-1185">Reference proteome</keyword>
<dbReference type="Pfam" id="PF20684">
    <property type="entry name" value="Fung_rhodopsin"/>
    <property type="match status" value="1"/>
</dbReference>
<dbReference type="PANTHER" id="PTHR33048">
    <property type="entry name" value="PTH11-LIKE INTEGRAL MEMBRANE PROTEIN (AFU_ORTHOLOGUE AFUA_5G11245)"/>
    <property type="match status" value="1"/>
</dbReference>
<dbReference type="AlphaFoldDB" id="A0A1B8GP17"/>
<dbReference type="InterPro" id="IPR049326">
    <property type="entry name" value="Rhodopsin_dom_fungi"/>
</dbReference>
<evidence type="ECO:0000256" key="2">
    <source>
        <dbReference type="ARBA" id="ARBA00022692"/>
    </source>
</evidence>
<dbReference type="EMBL" id="KV460221">
    <property type="protein sequence ID" value="OBT97577.1"/>
    <property type="molecule type" value="Genomic_DNA"/>
</dbReference>
<accession>A0A1B8GP17</accession>
<sequence length="80" mass="8795">MSIAAILALGILAGVSAMIRIPYLQELKFTNDYLYIAAYVNIWSTVEAGLGIIAASAYTLRPLFRSFLRGYSHSNRAGHM</sequence>
<proteinExistence type="inferred from homology"/>
<protein>
    <recommendedName>
        <fullName evidence="7">Rhodopsin domain-containing protein</fullName>
    </recommendedName>
</protein>
<keyword evidence="3 6" id="KW-1133">Transmembrane helix</keyword>
<evidence type="ECO:0000256" key="1">
    <source>
        <dbReference type="ARBA" id="ARBA00004141"/>
    </source>
</evidence>
<dbReference type="GeneID" id="28837833"/>
<dbReference type="PANTHER" id="PTHR33048:SF96">
    <property type="entry name" value="INTEGRAL MEMBRANE PROTEIN"/>
    <property type="match status" value="1"/>
</dbReference>
<comment type="subcellular location">
    <subcellularLocation>
        <location evidence="1">Membrane</location>
        <topology evidence="1">Multi-pass membrane protein</topology>
    </subcellularLocation>
</comment>
<dbReference type="GO" id="GO:0016020">
    <property type="term" value="C:membrane"/>
    <property type="evidence" value="ECO:0007669"/>
    <property type="project" value="UniProtKB-SubCell"/>
</dbReference>
<organism evidence="8 9">
    <name type="scientific">Pseudogymnoascus verrucosus</name>
    <dbReference type="NCBI Taxonomy" id="342668"/>
    <lineage>
        <taxon>Eukaryota</taxon>
        <taxon>Fungi</taxon>
        <taxon>Dikarya</taxon>
        <taxon>Ascomycota</taxon>
        <taxon>Pezizomycotina</taxon>
        <taxon>Leotiomycetes</taxon>
        <taxon>Thelebolales</taxon>
        <taxon>Thelebolaceae</taxon>
        <taxon>Pseudogymnoascus</taxon>
    </lineage>
</organism>
<feature type="transmembrane region" description="Helical" evidence="6">
    <location>
        <begin position="33"/>
        <end position="60"/>
    </location>
</feature>
<evidence type="ECO:0000256" key="6">
    <source>
        <dbReference type="SAM" id="Phobius"/>
    </source>
</evidence>
<dbReference type="RefSeq" id="XP_018131310.1">
    <property type="nucleotide sequence ID" value="XM_018273921.1"/>
</dbReference>
<evidence type="ECO:0000259" key="7">
    <source>
        <dbReference type="Pfam" id="PF20684"/>
    </source>
</evidence>
<dbReference type="InterPro" id="IPR052337">
    <property type="entry name" value="SAT4-like"/>
</dbReference>
<comment type="similarity">
    <text evidence="5">Belongs to the SAT4 family.</text>
</comment>